<proteinExistence type="predicted"/>
<protein>
    <submittedName>
        <fullName evidence="1">Uncharacterized protein</fullName>
    </submittedName>
</protein>
<dbReference type="SFLD" id="SFLDG01135">
    <property type="entry name" value="C1.5.6:_HAD__Beta-PGM__Phospha"/>
    <property type="match status" value="1"/>
</dbReference>
<dbReference type="SFLD" id="SFLDG01129">
    <property type="entry name" value="C1.5:_HAD__Beta-PGM__Phosphata"/>
    <property type="match status" value="2"/>
</dbReference>
<name>U4TYF7_DENPD</name>
<dbReference type="FunFam" id="3.40.50.1000:FF:000055">
    <property type="entry name" value="Haloacid dehalogenase-like hydrolase family protein"/>
    <property type="match status" value="1"/>
</dbReference>
<accession>U4TYF7</accession>
<dbReference type="SUPFAM" id="SSF56784">
    <property type="entry name" value="HAD-like"/>
    <property type="match status" value="2"/>
</dbReference>
<dbReference type="InterPro" id="IPR023214">
    <property type="entry name" value="HAD_sf"/>
</dbReference>
<dbReference type="Gene3D" id="1.10.150.240">
    <property type="entry name" value="Putative phosphatase, domain 2"/>
    <property type="match status" value="2"/>
</dbReference>
<dbReference type="InterPro" id="IPR041492">
    <property type="entry name" value="HAD_2"/>
</dbReference>
<dbReference type="OrthoDB" id="40579at2759"/>
<dbReference type="STRING" id="77166.U4TYF7"/>
<dbReference type="GO" id="GO:0016791">
    <property type="term" value="F:phosphatase activity"/>
    <property type="evidence" value="ECO:0007669"/>
    <property type="project" value="TreeGrafter"/>
</dbReference>
<dbReference type="Gene3D" id="3.40.50.1000">
    <property type="entry name" value="HAD superfamily/HAD-like"/>
    <property type="match status" value="2"/>
</dbReference>
<dbReference type="PANTHER" id="PTHR18901">
    <property type="entry name" value="2-DEOXYGLUCOSE-6-PHOSPHATE PHOSPHATASE 2"/>
    <property type="match status" value="1"/>
</dbReference>
<dbReference type="AlphaFoldDB" id="U4TYF7"/>
<dbReference type="EMBL" id="KB631844">
    <property type="protein sequence ID" value="ERL86674.1"/>
    <property type="molecule type" value="Genomic_DNA"/>
</dbReference>
<dbReference type="InterPro" id="IPR023198">
    <property type="entry name" value="PGP-like_dom2"/>
</dbReference>
<dbReference type="SFLD" id="SFLDS00003">
    <property type="entry name" value="Haloacid_Dehalogenase"/>
    <property type="match status" value="2"/>
</dbReference>
<evidence type="ECO:0000313" key="2">
    <source>
        <dbReference type="Proteomes" id="UP000030742"/>
    </source>
</evidence>
<organism evidence="1 2">
    <name type="scientific">Dendroctonus ponderosae</name>
    <name type="common">Mountain pine beetle</name>
    <dbReference type="NCBI Taxonomy" id="77166"/>
    <lineage>
        <taxon>Eukaryota</taxon>
        <taxon>Metazoa</taxon>
        <taxon>Ecdysozoa</taxon>
        <taxon>Arthropoda</taxon>
        <taxon>Hexapoda</taxon>
        <taxon>Insecta</taxon>
        <taxon>Pterygota</taxon>
        <taxon>Neoptera</taxon>
        <taxon>Endopterygota</taxon>
        <taxon>Coleoptera</taxon>
        <taxon>Polyphaga</taxon>
        <taxon>Cucujiformia</taxon>
        <taxon>Curculionidae</taxon>
        <taxon>Scolytinae</taxon>
        <taxon>Dendroctonus</taxon>
    </lineage>
</organism>
<dbReference type="NCBIfam" id="TIGR01509">
    <property type="entry name" value="HAD-SF-IA-v3"/>
    <property type="match status" value="1"/>
</dbReference>
<dbReference type="InterPro" id="IPR006439">
    <property type="entry name" value="HAD-SF_hydro_IA"/>
</dbReference>
<gene>
    <name evidence="1" type="ORF">D910_04080</name>
</gene>
<dbReference type="InterPro" id="IPR036412">
    <property type="entry name" value="HAD-like_sf"/>
</dbReference>
<dbReference type="Proteomes" id="UP000030742">
    <property type="component" value="Unassembled WGS sequence"/>
</dbReference>
<reference evidence="1 2" key="1">
    <citation type="journal article" date="2013" name="Genome Biol.">
        <title>Draft genome of the mountain pine beetle, Dendroctonus ponderosae Hopkins, a major forest pest.</title>
        <authorList>
            <person name="Keeling C.I."/>
            <person name="Yuen M.M."/>
            <person name="Liao N.Y."/>
            <person name="Docking T.R."/>
            <person name="Chan S.K."/>
            <person name="Taylor G.A."/>
            <person name="Palmquist D.L."/>
            <person name="Jackman S.D."/>
            <person name="Nguyen A."/>
            <person name="Li M."/>
            <person name="Henderson H."/>
            <person name="Janes J.K."/>
            <person name="Zhao Y."/>
            <person name="Pandoh P."/>
            <person name="Moore R."/>
            <person name="Sperling F.A."/>
            <person name="Huber D.P."/>
            <person name="Birol I."/>
            <person name="Jones S.J."/>
            <person name="Bohlmann J."/>
        </authorList>
    </citation>
    <scope>NUCLEOTIDE SEQUENCE</scope>
</reference>
<evidence type="ECO:0000313" key="1">
    <source>
        <dbReference type="EMBL" id="ERL86674.1"/>
    </source>
</evidence>
<dbReference type="Pfam" id="PF13419">
    <property type="entry name" value="HAD_2"/>
    <property type="match status" value="1"/>
</dbReference>
<sequence length="448" mass="50429">MVFKRVTHVIFDLDGLVLDSESGYERIMKSMAKVYGKEYTPDVKYKLLGTTETDSASIFIRELDLSVTLEDCLEEYYKRIAVEMCNPPFMPGREFDIIETSGNLVLLISFVNLHRYFWFLVGRLKFTALIYSEIHHFLEISGAKRLIQHLATNNVPIAIATSSGRKMFKVKTQNHQEVIRLFHHIVCGTKNPEIQKGKPAPDIFLNCASKFPDKPNPEQKNKMGFKKVTHVIFDLDGLVLDSESGYEKIMQAMAEGYGKKYTPDVKFKLLGTTETDSAKIFIRELDLPVSLEDCLEDYYRRIAAELSNPPFMPGAKRLIQHLAANNVPIAIATSSGEKTFKIKTQNHQDIIKLFHHIVCGSNNPEVKNGKPAPDIFLICASKFPDKPDPEQILVFEDSPNGMRAGVAAGMQTVLVPDKGVGEELRKPATLVLDSLELFQPELFGLPAF</sequence>
<dbReference type="PANTHER" id="PTHR18901:SF38">
    <property type="entry name" value="PSEUDOURIDINE-5'-PHOSPHATASE"/>
    <property type="match status" value="1"/>
</dbReference>
<dbReference type="Pfam" id="PF00702">
    <property type="entry name" value="Hydrolase"/>
    <property type="match status" value="1"/>
</dbReference>